<reference evidence="1 2" key="1">
    <citation type="submission" date="2021-06" db="EMBL/GenBank/DDBJ databases">
        <title>Caerostris extrusa draft genome.</title>
        <authorList>
            <person name="Kono N."/>
            <person name="Arakawa K."/>
        </authorList>
    </citation>
    <scope>NUCLEOTIDE SEQUENCE [LARGE SCALE GENOMIC DNA]</scope>
</reference>
<gene>
    <name evidence="1" type="ORF">CEXT_148251</name>
</gene>
<sequence>MEFIITFSFSNVCSVEHAVPLGRSFGSISENTEQKILLAAVHFMLQTQLLISLPDIHYFLGSDFLTFLLTFPSYHCPIFILWMLEMSKRHASAEIYGRMTS</sequence>
<dbReference type="EMBL" id="BPLR01009081">
    <property type="protein sequence ID" value="GIY29498.1"/>
    <property type="molecule type" value="Genomic_DNA"/>
</dbReference>
<dbReference type="AlphaFoldDB" id="A0AAV4S4R7"/>
<evidence type="ECO:0000313" key="2">
    <source>
        <dbReference type="Proteomes" id="UP001054945"/>
    </source>
</evidence>
<accession>A0AAV4S4R7</accession>
<dbReference type="Proteomes" id="UP001054945">
    <property type="component" value="Unassembled WGS sequence"/>
</dbReference>
<organism evidence="1 2">
    <name type="scientific">Caerostris extrusa</name>
    <name type="common">Bark spider</name>
    <name type="synonym">Caerostris bankana</name>
    <dbReference type="NCBI Taxonomy" id="172846"/>
    <lineage>
        <taxon>Eukaryota</taxon>
        <taxon>Metazoa</taxon>
        <taxon>Ecdysozoa</taxon>
        <taxon>Arthropoda</taxon>
        <taxon>Chelicerata</taxon>
        <taxon>Arachnida</taxon>
        <taxon>Araneae</taxon>
        <taxon>Araneomorphae</taxon>
        <taxon>Entelegynae</taxon>
        <taxon>Araneoidea</taxon>
        <taxon>Araneidae</taxon>
        <taxon>Caerostris</taxon>
    </lineage>
</organism>
<name>A0AAV4S4R7_CAEEX</name>
<proteinExistence type="predicted"/>
<comment type="caution">
    <text evidence="1">The sequence shown here is derived from an EMBL/GenBank/DDBJ whole genome shotgun (WGS) entry which is preliminary data.</text>
</comment>
<protein>
    <submittedName>
        <fullName evidence="1">Uncharacterized protein</fullName>
    </submittedName>
</protein>
<keyword evidence="2" id="KW-1185">Reference proteome</keyword>
<evidence type="ECO:0000313" key="1">
    <source>
        <dbReference type="EMBL" id="GIY29498.1"/>
    </source>
</evidence>